<dbReference type="InterPro" id="IPR055237">
    <property type="entry name" value="Cdc6_lid"/>
</dbReference>
<dbReference type="SUPFAM" id="SSF52540">
    <property type="entry name" value="P-loop containing nucleoside triphosphate hydrolases"/>
    <property type="match status" value="1"/>
</dbReference>
<dbReference type="Gene3D" id="3.90.1600.10">
    <property type="entry name" value="Palm domain of DNA polymerase"/>
    <property type="match status" value="1"/>
</dbReference>
<dbReference type="CDD" id="cd00009">
    <property type="entry name" value="AAA"/>
    <property type="match status" value="1"/>
</dbReference>
<dbReference type="STRING" id="996166.SAMN05192554_11713"/>
<evidence type="ECO:0000256" key="7">
    <source>
        <dbReference type="ARBA" id="ARBA00022840"/>
    </source>
</evidence>
<proteinExistence type="inferred from homology"/>
<evidence type="ECO:0000256" key="5">
    <source>
        <dbReference type="ARBA" id="ARBA00022705"/>
    </source>
</evidence>
<evidence type="ECO:0000313" key="11">
    <source>
        <dbReference type="Proteomes" id="UP000199370"/>
    </source>
</evidence>
<dbReference type="SUPFAM" id="SSF56672">
    <property type="entry name" value="DNA/RNA polymerases"/>
    <property type="match status" value="1"/>
</dbReference>
<dbReference type="Pfam" id="PF22703">
    <property type="entry name" value="Cdc6_lid"/>
    <property type="match status" value="1"/>
</dbReference>
<reference evidence="10 11" key="1">
    <citation type="submission" date="2016-10" db="EMBL/GenBank/DDBJ databases">
        <authorList>
            <person name="de Groot N.N."/>
        </authorList>
    </citation>
    <scope>NUCLEOTIDE SEQUENCE [LARGE SCALE GENOMIC DNA]</scope>
    <source>
        <strain evidence="11">EB21,IBRC-M 10013,KCTC 4048</strain>
    </source>
</reference>
<dbReference type="InterPro" id="IPR023211">
    <property type="entry name" value="DNA_pol_palm_dom_sf"/>
</dbReference>
<keyword evidence="4" id="KW-0548">Nucleotidyltransferase</keyword>
<evidence type="ECO:0000256" key="8">
    <source>
        <dbReference type="ARBA" id="ARBA00022932"/>
    </source>
</evidence>
<keyword evidence="3" id="KW-0808">Transferase</keyword>
<dbReference type="RefSeq" id="WP_089734888.1">
    <property type="nucleotide sequence ID" value="NZ_FNIA01000017.1"/>
</dbReference>
<dbReference type="Pfam" id="PF00136">
    <property type="entry name" value="DNA_pol_B"/>
    <property type="match status" value="1"/>
</dbReference>
<dbReference type="InterPro" id="IPR049945">
    <property type="entry name" value="AAA_22"/>
</dbReference>
<keyword evidence="5" id="KW-0235">DNA replication</keyword>
<dbReference type="SMART" id="SM00382">
    <property type="entry name" value="AAA"/>
    <property type="match status" value="1"/>
</dbReference>
<accession>A0A1G9YZK7</accession>
<sequence length="424" mass="46881">MITDPRVLRDEWVPAEVRHRNAECNQLSTALAPVADDDRPGNVFLHGPPGTGKTCCAQYIVSQFCREVRDVAHEYVNCWTDSTRFAVLERLLANVGRGVDAHRQATAADVLVRRLREYGEPYVVILDEVDVLRDTDVLYDLYQLPHVALVLVANREESFLADLDPRLQSRLRTCASIRMAPYTTDQLVAILTDRVRMGFEPGAVGDEQLRRIADAAAGDARLAINVLRMAARQAQEAGAERVTPAQVTAAVPEAEHDVRRKTLSKLSRYQRVLYEIVHELDFASLYPNVIREHNVTPETVGCDCHADREDVPGLGYAICDEPGFLPDVLAPLLDDRAGFKARLADLPDEDAGDVDEEGLAARSAAIKWVLVSCFGYQGYRNAKFGRIECHEAINAFARETLLDAKAELERAGGTSSTPSSTRSG</sequence>
<dbReference type="Pfam" id="PF13401">
    <property type="entry name" value="AAA_22"/>
    <property type="match status" value="1"/>
</dbReference>
<dbReference type="EC" id="2.7.7.7" evidence="2"/>
<evidence type="ECO:0000313" key="10">
    <source>
        <dbReference type="EMBL" id="SDN14514.1"/>
    </source>
</evidence>
<dbReference type="PANTHER" id="PTHR10763:SF22">
    <property type="entry name" value="ORC1-TYPE DNA REPLICATION PROTEIN"/>
    <property type="match status" value="1"/>
</dbReference>
<dbReference type="Gene3D" id="1.10.8.60">
    <property type="match status" value="1"/>
</dbReference>
<evidence type="ECO:0000256" key="3">
    <source>
        <dbReference type="ARBA" id="ARBA00022679"/>
    </source>
</evidence>
<evidence type="ECO:0000256" key="2">
    <source>
        <dbReference type="ARBA" id="ARBA00012417"/>
    </source>
</evidence>
<evidence type="ECO:0000256" key="6">
    <source>
        <dbReference type="ARBA" id="ARBA00022741"/>
    </source>
</evidence>
<feature type="domain" description="AAA+ ATPase" evidence="9">
    <location>
        <begin position="39"/>
        <end position="183"/>
    </location>
</feature>
<dbReference type="InterPro" id="IPR027417">
    <property type="entry name" value="P-loop_NTPase"/>
</dbReference>
<dbReference type="GO" id="GO:0003677">
    <property type="term" value="F:DNA binding"/>
    <property type="evidence" value="ECO:0007669"/>
    <property type="project" value="InterPro"/>
</dbReference>
<organism evidence="10 11">
    <name type="scientific">Haloarchaeobius iranensis</name>
    <dbReference type="NCBI Taxonomy" id="996166"/>
    <lineage>
        <taxon>Archaea</taxon>
        <taxon>Methanobacteriati</taxon>
        <taxon>Methanobacteriota</taxon>
        <taxon>Stenosarchaea group</taxon>
        <taxon>Halobacteria</taxon>
        <taxon>Halobacteriales</taxon>
        <taxon>Halorubellaceae</taxon>
        <taxon>Haloarchaeobius</taxon>
    </lineage>
</organism>
<dbReference type="InterPro" id="IPR043502">
    <property type="entry name" value="DNA/RNA_pol_sf"/>
</dbReference>
<dbReference type="InterPro" id="IPR003593">
    <property type="entry name" value="AAA+_ATPase"/>
</dbReference>
<name>A0A1G9YZK7_9EURY</name>
<keyword evidence="6" id="KW-0547">Nucleotide-binding</keyword>
<dbReference type="Gene3D" id="1.10.287.690">
    <property type="entry name" value="Helix hairpin bin"/>
    <property type="match status" value="1"/>
</dbReference>
<dbReference type="GO" id="GO:0006260">
    <property type="term" value="P:DNA replication"/>
    <property type="evidence" value="ECO:0007669"/>
    <property type="project" value="UniProtKB-KW"/>
</dbReference>
<dbReference type="GO" id="GO:0003887">
    <property type="term" value="F:DNA-directed DNA polymerase activity"/>
    <property type="evidence" value="ECO:0007669"/>
    <property type="project" value="UniProtKB-KW"/>
</dbReference>
<dbReference type="InterPro" id="IPR050311">
    <property type="entry name" value="ORC1/CDC6"/>
</dbReference>
<dbReference type="Gene3D" id="3.40.50.300">
    <property type="entry name" value="P-loop containing nucleotide triphosphate hydrolases"/>
    <property type="match status" value="1"/>
</dbReference>
<keyword evidence="8" id="KW-0239">DNA-directed DNA polymerase</keyword>
<dbReference type="OrthoDB" id="270161at2157"/>
<dbReference type="PANTHER" id="PTHR10763">
    <property type="entry name" value="CELL DIVISION CONTROL PROTEIN 6-RELATED"/>
    <property type="match status" value="1"/>
</dbReference>
<gene>
    <name evidence="10" type="ORF">SAMN05192554_11713</name>
</gene>
<dbReference type="AlphaFoldDB" id="A0A1G9YZK7"/>
<dbReference type="GO" id="GO:0005524">
    <property type="term" value="F:ATP binding"/>
    <property type="evidence" value="ECO:0007669"/>
    <property type="project" value="UniProtKB-KW"/>
</dbReference>
<evidence type="ECO:0000256" key="1">
    <source>
        <dbReference type="ARBA" id="ARBA00006184"/>
    </source>
</evidence>
<dbReference type="GO" id="GO:0016887">
    <property type="term" value="F:ATP hydrolysis activity"/>
    <property type="evidence" value="ECO:0007669"/>
    <property type="project" value="InterPro"/>
</dbReference>
<dbReference type="Proteomes" id="UP000199370">
    <property type="component" value="Unassembled WGS sequence"/>
</dbReference>
<comment type="similarity">
    <text evidence="1">Belongs to the CDC6/cdc18 family.</text>
</comment>
<dbReference type="InterPro" id="IPR006134">
    <property type="entry name" value="DNA-dir_DNA_pol_B_multi_dom"/>
</dbReference>
<dbReference type="EMBL" id="FNIA01000017">
    <property type="protein sequence ID" value="SDN14514.1"/>
    <property type="molecule type" value="Genomic_DNA"/>
</dbReference>
<dbReference type="CDD" id="cd18139">
    <property type="entry name" value="HLD_clamp_RarA"/>
    <property type="match status" value="1"/>
</dbReference>
<keyword evidence="11" id="KW-1185">Reference proteome</keyword>
<evidence type="ECO:0000256" key="4">
    <source>
        <dbReference type="ARBA" id="ARBA00022695"/>
    </source>
</evidence>
<protein>
    <recommendedName>
        <fullName evidence="2">DNA-directed DNA polymerase</fullName>
        <ecNumber evidence="2">2.7.7.7</ecNumber>
    </recommendedName>
</protein>
<keyword evidence="7" id="KW-0067">ATP-binding</keyword>
<evidence type="ECO:0000259" key="9">
    <source>
        <dbReference type="SMART" id="SM00382"/>
    </source>
</evidence>